<proteinExistence type="inferred from homology"/>
<evidence type="ECO:0000313" key="9">
    <source>
        <dbReference type="EMBL" id="CAG9138120.1"/>
    </source>
</evidence>
<evidence type="ECO:0000256" key="4">
    <source>
        <dbReference type="ARBA" id="ARBA00022722"/>
    </source>
</evidence>
<dbReference type="InterPro" id="IPR027806">
    <property type="entry name" value="HARBI1_dom"/>
</dbReference>
<dbReference type="Proteomes" id="UP000653454">
    <property type="component" value="Unassembled WGS sequence"/>
</dbReference>
<dbReference type="EMBL" id="CAJHNJ030000496">
    <property type="protein sequence ID" value="CAG9138120.1"/>
    <property type="molecule type" value="Genomic_DNA"/>
</dbReference>
<protein>
    <submittedName>
        <fullName evidence="9">(diamondback moth) hypothetical protein</fullName>
    </submittedName>
</protein>
<gene>
    <name evidence="9" type="ORF">PLXY2_LOCUS16377</name>
</gene>
<evidence type="ECO:0000259" key="8">
    <source>
        <dbReference type="Pfam" id="PF13359"/>
    </source>
</evidence>
<dbReference type="GO" id="GO:0004518">
    <property type="term" value="F:nuclease activity"/>
    <property type="evidence" value="ECO:0007669"/>
    <property type="project" value="UniProtKB-KW"/>
</dbReference>
<dbReference type="Pfam" id="PF13359">
    <property type="entry name" value="DDE_Tnp_4"/>
    <property type="match status" value="1"/>
</dbReference>
<dbReference type="GO" id="GO:0005634">
    <property type="term" value="C:nucleus"/>
    <property type="evidence" value="ECO:0007669"/>
    <property type="project" value="UniProtKB-SubCell"/>
</dbReference>
<evidence type="ECO:0000256" key="1">
    <source>
        <dbReference type="ARBA" id="ARBA00001968"/>
    </source>
</evidence>
<comment type="cofactor">
    <cofactor evidence="1">
        <name>a divalent metal cation</name>
        <dbReference type="ChEBI" id="CHEBI:60240"/>
    </cofactor>
</comment>
<keyword evidence="4" id="KW-0540">Nuclease</keyword>
<accession>A0A8S4GCN5</accession>
<reference evidence="9" key="1">
    <citation type="submission" date="2020-11" db="EMBL/GenBank/DDBJ databases">
        <authorList>
            <person name="Whiteford S."/>
        </authorList>
    </citation>
    <scope>NUCLEOTIDE SEQUENCE</scope>
</reference>
<sequence>MDMAYNFIFDGDNNVLDYIDNLDSITNRPKTFKERRHYFDDVDFCTRFRLSKKSALDVLGLTEDKLEYPSDRNESIAFDIKILCNWFATDNSWRLYWDQQINLSQNNTQGYRCNSFTKQAIYKVPRYRARDCDSEAKIRFYNIARFPKAVGALDCTHIRLRSPGGQTAEYFRNRKGYMSTNVQAIGSANLKIVDLVARWPGSSQDQTIWNASYRNALFENNRYGDSYILADSGYMKRPYVMMPLENPRTPEEILYNESQIRSMIVSMI</sequence>
<comment type="caution">
    <text evidence="9">The sequence shown here is derived from an EMBL/GenBank/DDBJ whole genome shotgun (WGS) entry which is preliminary data.</text>
</comment>
<evidence type="ECO:0000256" key="7">
    <source>
        <dbReference type="ARBA" id="ARBA00023242"/>
    </source>
</evidence>
<keyword evidence="5" id="KW-0479">Metal-binding</keyword>
<evidence type="ECO:0000256" key="3">
    <source>
        <dbReference type="ARBA" id="ARBA00006958"/>
    </source>
</evidence>
<dbReference type="AlphaFoldDB" id="A0A8S4GCN5"/>
<dbReference type="InterPro" id="IPR045249">
    <property type="entry name" value="HARBI1-like"/>
</dbReference>
<evidence type="ECO:0000313" key="10">
    <source>
        <dbReference type="Proteomes" id="UP000653454"/>
    </source>
</evidence>
<feature type="domain" description="DDE Tnp4" evidence="8">
    <location>
        <begin position="153"/>
        <end position="258"/>
    </location>
</feature>
<comment type="similarity">
    <text evidence="3">Belongs to the HARBI1 family.</text>
</comment>
<dbReference type="PANTHER" id="PTHR22930:SF227">
    <property type="entry name" value="DDE TNP4 DOMAIN-CONTAINING PROTEIN"/>
    <property type="match status" value="1"/>
</dbReference>
<evidence type="ECO:0000256" key="5">
    <source>
        <dbReference type="ARBA" id="ARBA00022723"/>
    </source>
</evidence>
<organism evidence="9 10">
    <name type="scientific">Plutella xylostella</name>
    <name type="common">Diamondback moth</name>
    <name type="synonym">Plutella maculipennis</name>
    <dbReference type="NCBI Taxonomy" id="51655"/>
    <lineage>
        <taxon>Eukaryota</taxon>
        <taxon>Metazoa</taxon>
        <taxon>Ecdysozoa</taxon>
        <taxon>Arthropoda</taxon>
        <taxon>Hexapoda</taxon>
        <taxon>Insecta</taxon>
        <taxon>Pterygota</taxon>
        <taxon>Neoptera</taxon>
        <taxon>Endopterygota</taxon>
        <taxon>Lepidoptera</taxon>
        <taxon>Glossata</taxon>
        <taxon>Ditrysia</taxon>
        <taxon>Yponomeutoidea</taxon>
        <taxon>Plutellidae</taxon>
        <taxon>Plutella</taxon>
    </lineage>
</organism>
<evidence type="ECO:0000256" key="2">
    <source>
        <dbReference type="ARBA" id="ARBA00004123"/>
    </source>
</evidence>
<dbReference type="GO" id="GO:0016787">
    <property type="term" value="F:hydrolase activity"/>
    <property type="evidence" value="ECO:0007669"/>
    <property type="project" value="UniProtKB-KW"/>
</dbReference>
<keyword evidence="10" id="KW-1185">Reference proteome</keyword>
<name>A0A8S4GCN5_PLUXY</name>
<keyword evidence="6" id="KW-0378">Hydrolase</keyword>
<dbReference type="GO" id="GO:0046872">
    <property type="term" value="F:metal ion binding"/>
    <property type="evidence" value="ECO:0007669"/>
    <property type="project" value="UniProtKB-KW"/>
</dbReference>
<keyword evidence="7" id="KW-0539">Nucleus</keyword>
<comment type="subcellular location">
    <subcellularLocation>
        <location evidence="2">Nucleus</location>
    </subcellularLocation>
</comment>
<dbReference type="PANTHER" id="PTHR22930">
    <property type="match status" value="1"/>
</dbReference>
<evidence type="ECO:0000256" key="6">
    <source>
        <dbReference type="ARBA" id="ARBA00022801"/>
    </source>
</evidence>